<evidence type="ECO:0000313" key="2">
    <source>
        <dbReference type="EMBL" id="CAA9265511.1"/>
    </source>
</evidence>
<feature type="region of interest" description="Disordered" evidence="1">
    <location>
        <begin position="1"/>
        <end position="137"/>
    </location>
</feature>
<feature type="compositionally biased region" description="Low complexity" evidence="1">
    <location>
        <begin position="67"/>
        <end position="77"/>
    </location>
</feature>
<sequence length="137" mass="12980">GRAGAGRCGGHHGPAGGSPCPAPPCQAARSGDRVGDGSWPAGRRRGALQSRRDDGDPVQRASGGRPGRPCLCRRAGYAAGGAGGGTRCGAAGPVPAAGAAVGRDRAAGSGAGRPGDPRGGEGSGDAGGVLHHGDDAM</sequence>
<protein>
    <submittedName>
        <fullName evidence="2">Alpha-D-ribose 1-methylphosphonate 5-triphosphate synthase subunit PhnG</fullName>
        <ecNumber evidence="2">2.7.8.37</ecNumber>
    </submittedName>
</protein>
<proteinExistence type="predicted"/>
<keyword evidence="2" id="KW-0808">Transferase</keyword>
<evidence type="ECO:0000256" key="1">
    <source>
        <dbReference type="SAM" id="MobiDB-lite"/>
    </source>
</evidence>
<feature type="non-terminal residue" evidence="2">
    <location>
        <position position="137"/>
    </location>
</feature>
<dbReference type="EMBL" id="CADCTD010000126">
    <property type="protein sequence ID" value="CAA9265511.1"/>
    <property type="molecule type" value="Genomic_DNA"/>
</dbReference>
<dbReference type="EC" id="2.7.8.37" evidence="2"/>
<gene>
    <name evidence="2" type="ORF">AVDCRST_MAG27-3324</name>
</gene>
<feature type="compositionally biased region" description="Gly residues" evidence="1">
    <location>
        <begin position="1"/>
        <end position="16"/>
    </location>
</feature>
<dbReference type="GO" id="GO:0061693">
    <property type="term" value="F:alpha-D-ribose 1-methylphosphonate 5-triphosphate synthase activity"/>
    <property type="evidence" value="ECO:0007669"/>
    <property type="project" value="UniProtKB-EC"/>
</dbReference>
<dbReference type="AlphaFoldDB" id="A0A6J4J1Q6"/>
<accession>A0A6J4J1Q6</accession>
<feature type="non-terminal residue" evidence="2">
    <location>
        <position position="1"/>
    </location>
</feature>
<reference evidence="2" key="1">
    <citation type="submission" date="2020-02" db="EMBL/GenBank/DDBJ databases">
        <authorList>
            <person name="Meier V. D."/>
        </authorList>
    </citation>
    <scope>NUCLEOTIDE SEQUENCE</scope>
    <source>
        <strain evidence="2">AVDCRST_MAG27</strain>
    </source>
</reference>
<feature type="compositionally biased region" description="Low complexity" evidence="1">
    <location>
        <begin position="88"/>
        <end position="101"/>
    </location>
</feature>
<organism evidence="2">
    <name type="scientific">uncultured Craurococcus sp</name>
    <dbReference type="NCBI Taxonomy" id="1135998"/>
    <lineage>
        <taxon>Bacteria</taxon>
        <taxon>Pseudomonadati</taxon>
        <taxon>Pseudomonadota</taxon>
        <taxon>Alphaproteobacteria</taxon>
        <taxon>Acetobacterales</taxon>
        <taxon>Acetobacteraceae</taxon>
        <taxon>Craurococcus</taxon>
        <taxon>environmental samples</taxon>
    </lineage>
</organism>
<name>A0A6J4J1Q6_9PROT</name>
<feature type="compositionally biased region" description="Gly residues" evidence="1">
    <location>
        <begin position="78"/>
        <end position="87"/>
    </location>
</feature>